<evidence type="ECO:0000256" key="1">
    <source>
        <dbReference type="ARBA" id="ARBA00023015"/>
    </source>
</evidence>
<protein>
    <recommendedName>
        <fullName evidence="4">Trehalose operon repressor</fullName>
    </recommendedName>
</protein>
<dbReference type="PANTHER" id="PTHR44846">
    <property type="entry name" value="MANNOSYL-D-GLYCERATE TRANSPORT/METABOLISM SYSTEM REPRESSOR MNGR-RELATED"/>
    <property type="match status" value="1"/>
</dbReference>
<proteinExistence type="predicted"/>
<dbReference type="Gene3D" id="1.10.10.10">
    <property type="entry name" value="Winged helix-like DNA-binding domain superfamily/Winged helix DNA-binding domain"/>
    <property type="match status" value="1"/>
</dbReference>
<evidence type="ECO:0000313" key="6">
    <source>
        <dbReference type="EMBL" id="TDL94202.1"/>
    </source>
</evidence>
<gene>
    <name evidence="6" type="primary">treR</name>
    <name evidence="6" type="ORF">ERX27_09720</name>
</gene>
<dbReference type="SUPFAM" id="SSF64288">
    <property type="entry name" value="Chorismate lyase-like"/>
    <property type="match status" value="1"/>
</dbReference>
<evidence type="ECO:0000313" key="7">
    <source>
        <dbReference type="Proteomes" id="UP000295310"/>
    </source>
</evidence>
<sequence>MNRNKYQTIYQDISGQIIKGEYHFHDQLPSESLLVKKYNVSRETVRKALSLLQVNGYIQKLKGKGSVVIYQEGTNLPISQLVSFQEINATLGIDYQTHVESFKLVRAADHPLAKAALNIEDDTLLYEVVRIRTKNQRVNIIDTDYFIAELIPDLTKDIAAQSIYAYIEKELELKISFSNKAITFEPMTDLELRLFAEAVPPYAATVRSVVHLANAVPFQYNISKHRASEFRFVDFSRRMTEVDK</sequence>
<feature type="domain" description="HTH gntR-type" evidence="5">
    <location>
        <begin position="3"/>
        <end position="71"/>
    </location>
</feature>
<evidence type="ECO:0000256" key="2">
    <source>
        <dbReference type="ARBA" id="ARBA00023125"/>
    </source>
</evidence>
<evidence type="ECO:0000259" key="5">
    <source>
        <dbReference type="PROSITE" id="PS50949"/>
    </source>
</evidence>
<dbReference type="Gene3D" id="3.40.1410.10">
    <property type="entry name" value="Chorismate lyase-like"/>
    <property type="match status" value="1"/>
</dbReference>
<keyword evidence="1" id="KW-0805">Transcription regulation</keyword>
<dbReference type="Proteomes" id="UP000295310">
    <property type="component" value="Unassembled WGS sequence"/>
</dbReference>
<dbReference type="PRINTS" id="PR00035">
    <property type="entry name" value="HTHGNTR"/>
</dbReference>
<dbReference type="InterPro" id="IPR028978">
    <property type="entry name" value="Chorismate_lyase_/UTRA_dom_sf"/>
</dbReference>
<dbReference type="GO" id="GO:0003677">
    <property type="term" value="F:DNA binding"/>
    <property type="evidence" value="ECO:0007669"/>
    <property type="project" value="UniProtKB-UniRule"/>
</dbReference>
<dbReference type="RefSeq" id="WP_133432632.1">
    <property type="nucleotide sequence ID" value="NZ_CP092179.1"/>
</dbReference>
<dbReference type="InterPro" id="IPR012770">
    <property type="entry name" value="TreR"/>
</dbReference>
<dbReference type="SUPFAM" id="SSF46785">
    <property type="entry name" value="Winged helix' DNA-binding domain"/>
    <property type="match status" value="1"/>
</dbReference>
<dbReference type="Pfam" id="PF07702">
    <property type="entry name" value="UTRA"/>
    <property type="match status" value="1"/>
</dbReference>
<evidence type="ECO:0000256" key="3">
    <source>
        <dbReference type="ARBA" id="ARBA00023163"/>
    </source>
</evidence>
<reference evidence="6 7" key="1">
    <citation type="submission" date="2019-01" db="EMBL/GenBank/DDBJ databases">
        <title>Draft genome sequences of the type strains of six Macrococcus species.</title>
        <authorList>
            <person name="Mazhar S."/>
            <person name="Altermann E."/>
            <person name="Hill C."/>
            <person name="Mcauliffe O."/>
        </authorList>
    </citation>
    <scope>NUCLEOTIDE SEQUENCE [LARGE SCALE GENOMIC DNA]</scope>
    <source>
        <strain evidence="6 7">CCM4811</strain>
    </source>
</reference>
<dbReference type="PANTHER" id="PTHR44846:SF12">
    <property type="entry name" value="HTH-TYPE TRANSCRIPTIONAL REGULATOR TRER"/>
    <property type="match status" value="1"/>
</dbReference>
<dbReference type="PROSITE" id="PS50949">
    <property type="entry name" value="HTH_GNTR"/>
    <property type="match status" value="1"/>
</dbReference>
<dbReference type="GO" id="GO:0045892">
    <property type="term" value="P:negative regulation of DNA-templated transcription"/>
    <property type="evidence" value="ECO:0007669"/>
    <property type="project" value="TreeGrafter"/>
</dbReference>
<dbReference type="OrthoDB" id="9816541at2"/>
<dbReference type="InterPro" id="IPR050679">
    <property type="entry name" value="Bact_HTH_transcr_reg"/>
</dbReference>
<dbReference type="InterPro" id="IPR000524">
    <property type="entry name" value="Tscrpt_reg_HTH_GntR"/>
</dbReference>
<comment type="caution">
    <text evidence="6">The sequence shown here is derived from an EMBL/GenBank/DDBJ whole genome shotgun (WGS) entry which is preliminary data.</text>
</comment>
<organism evidence="6 7">
    <name type="scientific">Macrococcus brunensis</name>
    <dbReference type="NCBI Taxonomy" id="198483"/>
    <lineage>
        <taxon>Bacteria</taxon>
        <taxon>Bacillati</taxon>
        <taxon>Bacillota</taxon>
        <taxon>Bacilli</taxon>
        <taxon>Bacillales</taxon>
        <taxon>Staphylococcaceae</taxon>
        <taxon>Macrococcus</taxon>
    </lineage>
</organism>
<name>A0A4R6BB61_9STAP</name>
<dbReference type="CDD" id="cd07377">
    <property type="entry name" value="WHTH_GntR"/>
    <property type="match status" value="1"/>
</dbReference>
<dbReference type="SMART" id="SM00345">
    <property type="entry name" value="HTH_GNTR"/>
    <property type="match status" value="1"/>
</dbReference>
<dbReference type="InterPro" id="IPR036388">
    <property type="entry name" value="WH-like_DNA-bd_sf"/>
</dbReference>
<dbReference type="EMBL" id="SCWA01000020">
    <property type="protein sequence ID" value="TDL94202.1"/>
    <property type="molecule type" value="Genomic_DNA"/>
</dbReference>
<dbReference type="SMART" id="SM00866">
    <property type="entry name" value="UTRA"/>
    <property type="match status" value="1"/>
</dbReference>
<dbReference type="NCBIfam" id="TIGR02404">
    <property type="entry name" value="trehalos_R_Bsub"/>
    <property type="match status" value="1"/>
</dbReference>
<keyword evidence="7" id="KW-1185">Reference proteome</keyword>
<keyword evidence="2" id="KW-0238">DNA-binding</keyword>
<dbReference type="GO" id="GO:0003700">
    <property type="term" value="F:DNA-binding transcription factor activity"/>
    <property type="evidence" value="ECO:0007669"/>
    <property type="project" value="UniProtKB-UniRule"/>
</dbReference>
<dbReference type="InterPro" id="IPR036390">
    <property type="entry name" value="WH_DNA-bd_sf"/>
</dbReference>
<accession>A0A4R6BB61</accession>
<dbReference type="InterPro" id="IPR011663">
    <property type="entry name" value="UTRA"/>
</dbReference>
<dbReference type="AlphaFoldDB" id="A0A4R6BB61"/>
<dbReference type="Pfam" id="PF00392">
    <property type="entry name" value="GntR"/>
    <property type="match status" value="1"/>
</dbReference>
<evidence type="ECO:0000256" key="4">
    <source>
        <dbReference type="NCBIfam" id="TIGR02404"/>
    </source>
</evidence>
<keyword evidence="3" id="KW-0804">Transcription</keyword>